<proteinExistence type="predicted"/>
<keyword evidence="2" id="KW-0812">Transmembrane</keyword>
<evidence type="ECO:0008006" key="5">
    <source>
        <dbReference type="Google" id="ProtNLM"/>
    </source>
</evidence>
<dbReference type="Gene3D" id="2.60.120.260">
    <property type="entry name" value="Galactose-binding domain-like"/>
    <property type="match status" value="1"/>
</dbReference>
<accession>A0A318HHQ7</accession>
<feature type="transmembrane region" description="Helical" evidence="2">
    <location>
        <begin position="68"/>
        <end position="89"/>
    </location>
</feature>
<sequence length="317" mass="32023">MDNDDADWGSDLLYGSEPSAAPTTETLVADDDERRSAPVDEAVGLDSVGAPAAGDDPPDVNAGAKKTAIVLGGALLCAAVLIAAALVTFGDTAAPPTRPAPLTAVSATPVPTPSALQAEQDQAVPYTASANCPAGSTSAQALTDTSSDSAWVCVRGAAGATVDGQVLHVDLGHSYVIAAITVTPGWVAKTPGGIDEWLQHRVVTRVQYVFNDTDRTIFTQDTGNTHGPVTTPLPHKVLASRVTVVILQTARPSASPLPSATEPTAPGFGDSVLGSDGAPPLADATASAEADPFGQSADPVDATFAMAALTFLGHEPN</sequence>
<evidence type="ECO:0000313" key="3">
    <source>
        <dbReference type="EMBL" id="PXX06381.1"/>
    </source>
</evidence>
<protein>
    <recommendedName>
        <fullName evidence="5">F5/8 type C domain-containing protein</fullName>
    </recommendedName>
</protein>
<dbReference type="EMBL" id="QJJU01000014">
    <property type="protein sequence ID" value="PXX06381.1"/>
    <property type="molecule type" value="Genomic_DNA"/>
</dbReference>
<reference evidence="4" key="1">
    <citation type="submission" date="2018-05" db="EMBL/GenBank/DDBJ databases">
        <authorList>
            <person name="Deangelis K."/>
            <person name="Huntemann M."/>
            <person name="Clum A."/>
            <person name="Pillay M."/>
            <person name="Palaniappan K."/>
            <person name="Varghese N."/>
            <person name="Mikhailova N."/>
            <person name="Stamatis D."/>
            <person name="Reddy T."/>
            <person name="Daum C."/>
            <person name="Shapiro N."/>
            <person name="Ivanova N."/>
            <person name="Kyrpides N."/>
            <person name="Woyke T."/>
        </authorList>
    </citation>
    <scope>NUCLEOTIDE SEQUENCE [LARGE SCALE GENOMIC DNA]</scope>
    <source>
        <strain evidence="4">GAS496</strain>
    </source>
</reference>
<reference evidence="3 4" key="2">
    <citation type="submission" date="2018-06" db="EMBL/GenBank/DDBJ databases">
        <title>Sequencing of bacterial isolates from soil warming experiment in Harvard Forest, Massachusetts, USA.</title>
        <authorList>
            <person name="Deangelis K.PhD."/>
        </authorList>
    </citation>
    <scope>NUCLEOTIDE SEQUENCE [LARGE SCALE GENOMIC DNA]</scope>
    <source>
        <strain evidence="3 4">GAS496</strain>
    </source>
</reference>
<evidence type="ECO:0000256" key="1">
    <source>
        <dbReference type="SAM" id="MobiDB-lite"/>
    </source>
</evidence>
<dbReference type="InterPro" id="IPR008979">
    <property type="entry name" value="Galactose-bd-like_sf"/>
</dbReference>
<keyword evidence="2" id="KW-0472">Membrane</keyword>
<feature type="compositionally biased region" description="Polar residues" evidence="1">
    <location>
        <begin position="252"/>
        <end position="262"/>
    </location>
</feature>
<keyword evidence="2" id="KW-1133">Transmembrane helix</keyword>
<gene>
    <name evidence="3" type="ORF">C8E89_114154</name>
</gene>
<feature type="region of interest" description="Disordered" evidence="1">
    <location>
        <begin position="1"/>
        <end position="59"/>
    </location>
</feature>
<feature type="region of interest" description="Disordered" evidence="1">
    <location>
        <begin position="252"/>
        <end position="295"/>
    </location>
</feature>
<dbReference type="RefSeq" id="WP_235658464.1">
    <property type="nucleotide sequence ID" value="NZ_QJJU01000014.1"/>
</dbReference>
<organism evidence="3 4">
    <name type="scientific">Mycolicibacterium moriokaense</name>
    <dbReference type="NCBI Taxonomy" id="39691"/>
    <lineage>
        <taxon>Bacteria</taxon>
        <taxon>Bacillati</taxon>
        <taxon>Actinomycetota</taxon>
        <taxon>Actinomycetes</taxon>
        <taxon>Mycobacteriales</taxon>
        <taxon>Mycobacteriaceae</taxon>
        <taxon>Mycolicibacterium</taxon>
    </lineage>
</organism>
<name>A0A318HHQ7_9MYCO</name>
<evidence type="ECO:0000313" key="4">
    <source>
        <dbReference type="Proteomes" id="UP000247781"/>
    </source>
</evidence>
<dbReference type="AlphaFoldDB" id="A0A318HHQ7"/>
<keyword evidence="4" id="KW-1185">Reference proteome</keyword>
<dbReference type="Proteomes" id="UP000247781">
    <property type="component" value="Unassembled WGS sequence"/>
</dbReference>
<dbReference type="SUPFAM" id="SSF49785">
    <property type="entry name" value="Galactose-binding domain-like"/>
    <property type="match status" value="1"/>
</dbReference>
<evidence type="ECO:0000256" key="2">
    <source>
        <dbReference type="SAM" id="Phobius"/>
    </source>
</evidence>
<comment type="caution">
    <text evidence="3">The sequence shown here is derived from an EMBL/GenBank/DDBJ whole genome shotgun (WGS) entry which is preliminary data.</text>
</comment>